<dbReference type="GO" id="GO:0006508">
    <property type="term" value="P:proteolysis"/>
    <property type="evidence" value="ECO:0007669"/>
    <property type="project" value="UniProtKB-KW"/>
</dbReference>
<evidence type="ECO:0000313" key="7">
    <source>
        <dbReference type="Proteomes" id="UP000060778"/>
    </source>
</evidence>
<keyword evidence="4" id="KW-0378">Hydrolase</keyword>
<evidence type="ECO:0000256" key="4">
    <source>
        <dbReference type="ARBA" id="ARBA00022801"/>
    </source>
</evidence>
<sequence>MRDVDDPYPIITGTALTSWQFDKYKSNKKERRIYFVVDNCERGEVKRALLHSEAQMFARELASEPPNQLNPSTFPKLVMDQAKGLPIDVTVLDQDDLKKEGLELLLAVGKGSDIPPKLLILHYDGEGRRVGLVGKGVTFDSGGYNLKPANYMKNMHADMSGAAVAAAATIWAAKLGLKVKLTTIVPLAENLVSGRAYKMEDVIRSYSGKYVHIGNTDAEGRLILADALTYIKKFSPQVTFTLATLTGAQIIALGYDIAALYSTSDDYAKLIEEASKYTGELVWRMPLYEKYRSDLDHPVADMTNISSKRQAGSIIGALFLKEFAPDPWVYLDIAGPAMAHEANVRWASPYPTGWGTRLMLKSFESI</sequence>
<keyword evidence="7" id="KW-1185">Reference proteome</keyword>
<dbReference type="PANTHER" id="PTHR11963:SF23">
    <property type="entry name" value="CYTOSOL AMINOPEPTIDASE"/>
    <property type="match status" value="1"/>
</dbReference>
<dbReference type="EMBL" id="CP006867">
    <property type="protein sequence ID" value="ALU12065.1"/>
    <property type="molecule type" value="Genomic_DNA"/>
</dbReference>
<keyword evidence="3" id="KW-0645">Protease</keyword>
<proteinExistence type="inferred from homology"/>
<dbReference type="PROSITE" id="PS00631">
    <property type="entry name" value="CYTOSOL_AP"/>
    <property type="match status" value="1"/>
</dbReference>
<protein>
    <submittedName>
        <fullName evidence="6">Leucyl aminopeptidase</fullName>
    </submittedName>
</protein>
<dbReference type="InterPro" id="IPR000819">
    <property type="entry name" value="Peptidase_M17_C"/>
</dbReference>
<dbReference type="CDD" id="cd00433">
    <property type="entry name" value="Peptidase_M17"/>
    <property type="match status" value="1"/>
</dbReference>
<dbReference type="InterPro" id="IPR011356">
    <property type="entry name" value="Leucine_aapep/pepB"/>
</dbReference>
<dbReference type="Gene3D" id="3.40.220.10">
    <property type="entry name" value="Leucine Aminopeptidase, subunit E, domain 1"/>
    <property type="match status" value="1"/>
</dbReference>
<dbReference type="AlphaFoldDB" id="A0A0U2WM82"/>
<comment type="similarity">
    <text evidence="1">Belongs to the peptidase M17 family.</text>
</comment>
<dbReference type="GO" id="GO:0030145">
    <property type="term" value="F:manganese ion binding"/>
    <property type="evidence" value="ECO:0007669"/>
    <property type="project" value="InterPro"/>
</dbReference>
<accession>A0A0U2WM82</accession>
<dbReference type="Proteomes" id="UP000060778">
    <property type="component" value="Chromosome"/>
</dbReference>
<dbReference type="PRINTS" id="PR00481">
    <property type="entry name" value="LAMNOPPTDASE"/>
</dbReference>
<dbReference type="STRING" id="940295.EYM_07705"/>
<dbReference type="PANTHER" id="PTHR11963">
    <property type="entry name" value="LEUCINE AMINOPEPTIDASE-RELATED"/>
    <property type="match status" value="1"/>
</dbReference>
<dbReference type="Pfam" id="PF00883">
    <property type="entry name" value="Peptidase_M17"/>
    <property type="match status" value="1"/>
</dbReference>
<dbReference type="PATRIC" id="fig|940295.4.peg.1500"/>
<evidence type="ECO:0000313" key="6">
    <source>
        <dbReference type="EMBL" id="ALU12065.1"/>
    </source>
</evidence>
<organism evidence="6 7">
    <name type="scientific">Ignicoccus islandicus DSM 13165</name>
    <dbReference type="NCBI Taxonomy" id="940295"/>
    <lineage>
        <taxon>Archaea</taxon>
        <taxon>Thermoproteota</taxon>
        <taxon>Thermoprotei</taxon>
        <taxon>Desulfurococcales</taxon>
        <taxon>Desulfurococcaceae</taxon>
        <taxon>Ignicoccus</taxon>
    </lineage>
</organism>
<feature type="domain" description="Cytosol aminopeptidase" evidence="5">
    <location>
        <begin position="215"/>
        <end position="222"/>
    </location>
</feature>
<evidence type="ECO:0000259" key="5">
    <source>
        <dbReference type="PROSITE" id="PS00631"/>
    </source>
</evidence>
<gene>
    <name evidence="6" type="ORF">EYM_07705</name>
</gene>
<dbReference type="GO" id="GO:0070006">
    <property type="term" value="F:metalloaminopeptidase activity"/>
    <property type="evidence" value="ECO:0007669"/>
    <property type="project" value="InterPro"/>
</dbReference>
<keyword evidence="2 6" id="KW-0031">Aminopeptidase</keyword>
<reference evidence="6 7" key="1">
    <citation type="submission" date="2013-11" db="EMBL/GenBank/DDBJ databases">
        <title>Comparative genomics of Ignicoccus.</title>
        <authorList>
            <person name="Podar M."/>
        </authorList>
    </citation>
    <scope>NUCLEOTIDE SEQUENCE [LARGE SCALE GENOMIC DNA]</scope>
    <source>
        <strain evidence="6 7">DSM 13165</strain>
    </source>
</reference>
<dbReference type="SUPFAM" id="SSF53187">
    <property type="entry name" value="Zn-dependent exopeptidases"/>
    <property type="match status" value="1"/>
</dbReference>
<dbReference type="GO" id="GO:0005737">
    <property type="term" value="C:cytoplasm"/>
    <property type="evidence" value="ECO:0007669"/>
    <property type="project" value="InterPro"/>
</dbReference>
<dbReference type="InterPro" id="IPR043472">
    <property type="entry name" value="Macro_dom-like"/>
</dbReference>
<evidence type="ECO:0000256" key="1">
    <source>
        <dbReference type="ARBA" id="ARBA00009528"/>
    </source>
</evidence>
<dbReference type="KEGG" id="iis:EYM_07705"/>
<evidence type="ECO:0000256" key="2">
    <source>
        <dbReference type="ARBA" id="ARBA00022438"/>
    </source>
</evidence>
<dbReference type="Gene3D" id="3.40.630.10">
    <property type="entry name" value="Zn peptidases"/>
    <property type="match status" value="1"/>
</dbReference>
<name>A0A0U2WM82_9CREN</name>
<evidence type="ECO:0000256" key="3">
    <source>
        <dbReference type="ARBA" id="ARBA00022670"/>
    </source>
</evidence>